<dbReference type="PANTHER" id="PTHR43058:SF1">
    <property type="entry name" value="DUF427 DOMAIN-CONTAINING PROTEIN"/>
    <property type="match status" value="1"/>
</dbReference>
<dbReference type="Pfam" id="PF04248">
    <property type="entry name" value="NTP_transf_9"/>
    <property type="match status" value="1"/>
</dbReference>
<organism evidence="2 3">
    <name type="scientific">Aquimarina amphilecti</name>
    <dbReference type="NCBI Taxonomy" id="1038014"/>
    <lineage>
        <taxon>Bacteria</taxon>
        <taxon>Pseudomonadati</taxon>
        <taxon>Bacteroidota</taxon>
        <taxon>Flavobacteriia</taxon>
        <taxon>Flavobacteriales</taxon>
        <taxon>Flavobacteriaceae</taxon>
        <taxon>Aquimarina</taxon>
    </lineage>
</organism>
<dbReference type="AlphaFoldDB" id="A0A1H7HD72"/>
<evidence type="ECO:0000313" key="3">
    <source>
        <dbReference type="Proteomes" id="UP000198521"/>
    </source>
</evidence>
<dbReference type="RefSeq" id="WP_091405369.1">
    <property type="nucleotide sequence ID" value="NZ_FOAB01000001.1"/>
</dbReference>
<dbReference type="STRING" id="1038014.SAMN04487910_0607"/>
<dbReference type="OrthoDB" id="119916at2"/>
<gene>
    <name evidence="2" type="ORF">SAMN04487910_0607</name>
</gene>
<dbReference type="Proteomes" id="UP000198521">
    <property type="component" value="Unassembled WGS sequence"/>
</dbReference>
<dbReference type="Gene3D" id="2.170.150.40">
    <property type="entry name" value="Domain of unknown function (DUF427)"/>
    <property type="match status" value="1"/>
</dbReference>
<feature type="domain" description="DUF427" evidence="1">
    <location>
        <begin position="60"/>
        <end position="148"/>
    </location>
</feature>
<dbReference type="InterPro" id="IPR038694">
    <property type="entry name" value="DUF427_sf"/>
</dbReference>
<protein>
    <submittedName>
        <fullName evidence="2">Uncharacterized conserved protein, DUF427 family</fullName>
    </submittedName>
</protein>
<name>A0A1H7HD72_AQUAM</name>
<accession>A0A1H7HD72</accession>
<evidence type="ECO:0000259" key="1">
    <source>
        <dbReference type="Pfam" id="PF04248"/>
    </source>
</evidence>
<reference evidence="3" key="1">
    <citation type="submission" date="2016-10" db="EMBL/GenBank/DDBJ databases">
        <authorList>
            <person name="Varghese N."/>
            <person name="Submissions S."/>
        </authorList>
    </citation>
    <scope>NUCLEOTIDE SEQUENCE [LARGE SCALE GENOMIC DNA]</scope>
    <source>
        <strain evidence="3">DSM 25232 / NCIMB 14723 / 92V</strain>
    </source>
</reference>
<evidence type="ECO:0000313" key="2">
    <source>
        <dbReference type="EMBL" id="SEK47342.1"/>
    </source>
</evidence>
<proteinExistence type="predicted"/>
<keyword evidence="3" id="KW-1185">Reference proteome</keyword>
<dbReference type="EMBL" id="FOAB01000001">
    <property type="protein sequence ID" value="SEK47342.1"/>
    <property type="molecule type" value="Genomic_DNA"/>
</dbReference>
<dbReference type="InterPro" id="IPR007361">
    <property type="entry name" value="DUF427"/>
</dbReference>
<sequence>MGSSKKGKTKIDWLQKAREHWSYKGEKRPPFAIEPKENQRSVWDFPRPPIIEKVSKTVIVNHKDTRIVDSRNALAVLETASPPTYYIPKDDVDMNTLITMPNKSSMCEWKGNAMYWTLKEMINVPVAWSYLNPFSEFEALKDHIAFYPQHLDCYIDGEQVRAQSSQFYAGWITSDLVGPFKGEPGTGHW</sequence>
<dbReference type="PANTHER" id="PTHR43058">
    <property type="entry name" value="SLR0655 PROTEIN"/>
    <property type="match status" value="1"/>
</dbReference>